<comment type="caution">
    <text evidence="1">The sequence shown here is derived from an EMBL/GenBank/DDBJ whole genome shotgun (WGS) entry which is preliminary data.</text>
</comment>
<sequence length="89" mass="9741">MSTRMTRFNEAQALERVANAAHEVQAASAALQQYFSPDGDAQPPMLKLVRFETAMLELSAARAHFDAVFAFASNLQGGQRDVGLLQEND</sequence>
<dbReference type="Proteomes" id="UP000294200">
    <property type="component" value="Unassembled WGS sequence"/>
</dbReference>
<name>A0A4R0X539_9BURK</name>
<proteinExistence type="predicted"/>
<reference evidence="1 2" key="1">
    <citation type="submission" date="2017-02" db="EMBL/GenBank/DDBJ databases">
        <title>Paraburkholderia sophoroidis sp. nov. and Paraburkholderia steynii sp. nov. rhizobial symbionts of the fynbos legume Hypocalyptus sophoroides.</title>
        <authorList>
            <person name="Steenkamp E.T."/>
            <person name="Beukes C.W."/>
            <person name="Van Zyl E."/>
            <person name="Avontuur J."/>
            <person name="Chan W.Y."/>
            <person name="Hassen A."/>
            <person name="Palmer M."/>
            <person name="Mthombeni L."/>
            <person name="Phalane F."/>
            <person name="Sereme K."/>
            <person name="Venter S.N."/>
        </authorList>
    </citation>
    <scope>NUCLEOTIDE SEQUENCE [LARGE SCALE GENOMIC DNA]</scope>
    <source>
        <strain evidence="1 2">HC1.1ba</strain>
    </source>
</reference>
<dbReference type="EMBL" id="MWML01000319">
    <property type="protein sequence ID" value="TCG03892.1"/>
    <property type="molecule type" value="Genomic_DNA"/>
</dbReference>
<evidence type="ECO:0000313" key="1">
    <source>
        <dbReference type="EMBL" id="TCG03892.1"/>
    </source>
</evidence>
<evidence type="ECO:0000313" key="2">
    <source>
        <dbReference type="Proteomes" id="UP000294200"/>
    </source>
</evidence>
<keyword evidence="2" id="KW-1185">Reference proteome</keyword>
<protein>
    <submittedName>
        <fullName evidence="1">Uncharacterized protein</fullName>
    </submittedName>
</protein>
<organism evidence="1 2">
    <name type="scientific">Paraburkholderia steynii</name>
    <dbReference type="NCBI Taxonomy" id="1245441"/>
    <lineage>
        <taxon>Bacteria</taxon>
        <taxon>Pseudomonadati</taxon>
        <taxon>Pseudomonadota</taxon>
        <taxon>Betaproteobacteria</taxon>
        <taxon>Burkholderiales</taxon>
        <taxon>Burkholderiaceae</taxon>
        <taxon>Paraburkholderia</taxon>
    </lineage>
</organism>
<gene>
    <name evidence="1" type="ORF">BZM27_44870</name>
</gene>
<accession>A0A4R0X539</accession>
<dbReference type="AlphaFoldDB" id="A0A4R0X539"/>